<keyword evidence="13 17" id="KW-0961">Cell wall biogenesis/degradation</keyword>
<evidence type="ECO:0000256" key="15">
    <source>
        <dbReference type="ARBA" id="ARBA00032324"/>
    </source>
</evidence>
<evidence type="ECO:0000256" key="9">
    <source>
        <dbReference type="ARBA" id="ARBA00022741"/>
    </source>
</evidence>
<dbReference type="InterPro" id="IPR036615">
    <property type="entry name" value="Mur_ligase_C_dom_sf"/>
</dbReference>
<evidence type="ECO:0000256" key="2">
    <source>
        <dbReference type="ARBA" id="ARBA00004496"/>
    </source>
</evidence>
<sequence>MTKRVLIVGFARSGAAAASLLVAEGANVIVSDPKLDWQDERVINLKDKGVSFTDQQTEDLLVGVDLIVKNPGIPYQIPILRAALTEQIPIYTEVALAQRYIQGEWIALTGSNGKTTSVEMINAVLSQAATDQHRVLVAGNIGTPVSEIAKQVRPSDTLITELSSFQLMGMPTARPHIAIITNIFASHLDYHGTRENYIHAKMGITRNQTSEDYLVLNVDRPEWVELEKQTVAQIVPFSRLGLDQRGAYQMNGELYFRGEYIMDANQLLVPGEHNIENALVAIAVGRLEGISAEQIKQALQAFTGVEHRLQLVGNFAGRIVYNDSKATDIEATEMALSGFDQPVVLLAGGLDRGDDQGRLLAAIKKHVKALIVFGQTGPKLATVGKAAGIQVIEVDNVEAAVKPAFELAQPDEVILLSPAAASWDQYPNFETRGALFMEAVRDRQALN</sequence>
<evidence type="ECO:0000313" key="23">
    <source>
        <dbReference type="Proteomes" id="UP000371977"/>
    </source>
</evidence>
<dbReference type="PANTHER" id="PTHR43692">
    <property type="entry name" value="UDP-N-ACETYLMURAMOYLALANINE--D-GLUTAMATE LIGASE"/>
    <property type="match status" value="1"/>
</dbReference>
<evidence type="ECO:0000256" key="1">
    <source>
        <dbReference type="ARBA" id="ARBA00002734"/>
    </source>
</evidence>
<accession>A0A6C2C7W9</accession>
<keyword evidence="7 17" id="KW-0963">Cytoplasm</keyword>
<dbReference type="UniPathway" id="UPA00219"/>
<dbReference type="Pfam" id="PF02875">
    <property type="entry name" value="Mur_ligase_C"/>
    <property type="match status" value="1"/>
</dbReference>
<dbReference type="Gene3D" id="3.90.190.20">
    <property type="entry name" value="Mur ligase, C-terminal domain"/>
    <property type="match status" value="1"/>
</dbReference>
<evidence type="ECO:0000259" key="20">
    <source>
        <dbReference type="Pfam" id="PF02875"/>
    </source>
</evidence>
<evidence type="ECO:0000256" key="3">
    <source>
        <dbReference type="ARBA" id="ARBA00004752"/>
    </source>
</evidence>
<dbReference type="SUPFAM" id="SSF53623">
    <property type="entry name" value="MurD-like peptide ligases, catalytic domain"/>
    <property type="match status" value="1"/>
</dbReference>
<keyword evidence="12 17" id="KW-0573">Peptidoglycan synthesis</keyword>
<dbReference type="InterPro" id="IPR004101">
    <property type="entry name" value="Mur_ligase_C"/>
</dbReference>
<feature type="binding site" evidence="17">
    <location>
        <begin position="110"/>
        <end position="116"/>
    </location>
    <ligand>
        <name>ATP</name>
        <dbReference type="ChEBI" id="CHEBI:30616"/>
    </ligand>
</feature>
<keyword evidence="23" id="KW-1185">Reference proteome</keyword>
<evidence type="ECO:0000256" key="4">
    <source>
        <dbReference type="ARBA" id="ARBA00010416"/>
    </source>
</evidence>
<keyword evidence="8 17" id="KW-0436">Ligase</keyword>
<evidence type="ECO:0000256" key="10">
    <source>
        <dbReference type="ARBA" id="ARBA00022840"/>
    </source>
</evidence>
<evidence type="ECO:0000256" key="16">
    <source>
        <dbReference type="ARBA" id="ARBA00047632"/>
    </source>
</evidence>
<dbReference type="GO" id="GO:0005737">
    <property type="term" value="C:cytoplasm"/>
    <property type="evidence" value="ECO:0007669"/>
    <property type="project" value="UniProtKB-SubCell"/>
</dbReference>
<evidence type="ECO:0000256" key="14">
    <source>
        <dbReference type="ARBA" id="ARBA00030398"/>
    </source>
</evidence>
<dbReference type="Gene3D" id="3.40.1190.10">
    <property type="entry name" value="Mur-like, catalytic domain"/>
    <property type="match status" value="1"/>
</dbReference>
<evidence type="ECO:0000256" key="19">
    <source>
        <dbReference type="SAM" id="SignalP"/>
    </source>
</evidence>
<dbReference type="HAMAP" id="MF_00639">
    <property type="entry name" value="MurD"/>
    <property type="match status" value="1"/>
</dbReference>
<evidence type="ECO:0000256" key="17">
    <source>
        <dbReference type="HAMAP-Rule" id="MF_00639"/>
    </source>
</evidence>
<dbReference type="GO" id="GO:0051301">
    <property type="term" value="P:cell division"/>
    <property type="evidence" value="ECO:0007669"/>
    <property type="project" value="UniProtKB-KW"/>
</dbReference>
<feature type="domain" description="Mur ligase central" evidence="21">
    <location>
        <begin position="109"/>
        <end position="284"/>
    </location>
</feature>
<comment type="catalytic activity">
    <reaction evidence="16 17 18">
        <text>UDP-N-acetyl-alpha-D-muramoyl-L-alanine + D-glutamate + ATP = UDP-N-acetyl-alpha-D-muramoyl-L-alanyl-D-glutamate + ADP + phosphate + H(+)</text>
        <dbReference type="Rhea" id="RHEA:16429"/>
        <dbReference type="ChEBI" id="CHEBI:15378"/>
        <dbReference type="ChEBI" id="CHEBI:29986"/>
        <dbReference type="ChEBI" id="CHEBI:30616"/>
        <dbReference type="ChEBI" id="CHEBI:43474"/>
        <dbReference type="ChEBI" id="CHEBI:83898"/>
        <dbReference type="ChEBI" id="CHEBI:83900"/>
        <dbReference type="ChEBI" id="CHEBI:456216"/>
        <dbReference type="EC" id="6.3.2.9"/>
    </reaction>
</comment>
<proteinExistence type="inferred from homology"/>
<dbReference type="RefSeq" id="WP_148622212.1">
    <property type="nucleotide sequence ID" value="NZ_SDGZ01000010.1"/>
</dbReference>
<comment type="function">
    <text evidence="1 17 18">Cell wall formation. Catalyzes the addition of glutamate to the nucleotide precursor UDP-N-acetylmuramoyl-L-alanine (UMA).</text>
</comment>
<dbReference type="SUPFAM" id="SSF51984">
    <property type="entry name" value="MurCD N-terminal domain"/>
    <property type="match status" value="1"/>
</dbReference>
<dbReference type="InterPro" id="IPR005762">
    <property type="entry name" value="MurD"/>
</dbReference>
<dbReference type="GO" id="GO:0071555">
    <property type="term" value="P:cell wall organization"/>
    <property type="evidence" value="ECO:0007669"/>
    <property type="project" value="UniProtKB-KW"/>
</dbReference>
<gene>
    <name evidence="17" type="primary">murD</name>
    <name evidence="22" type="ORF">ESZ50_03500</name>
</gene>
<dbReference type="EC" id="6.3.2.9" evidence="5 17"/>
<keyword evidence="17 18" id="KW-0132">Cell division</keyword>
<dbReference type="Pfam" id="PF21799">
    <property type="entry name" value="MurD-like_N"/>
    <property type="match status" value="1"/>
</dbReference>
<dbReference type="InterPro" id="IPR013221">
    <property type="entry name" value="Mur_ligase_cen"/>
</dbReference>
<comment type="caution">
    <text evidence="22">The sequence shown here is derived from an EMBL/GenBank/DDBJ whole genome shotgun (WGS) entry which is preliminary data.</text>
</comment>
<dbReference type="SUPFAM" id="SSF53244">
    <property type="entry name" value="MurD-like peptide ligases, peptide-binding domain"/>
    <property type="match status" value="1"/>
</dbReference>
<evidence type="ECO:0000256" key="6">
    <source>
        <dbReference type="ARBA" id="ARBA00015655"/>
    </source>
</evidence>
<dbReference type="GO" id="GO:0009252">
    <property type="term" value="P:peptidoglycan biosynthetic process"/>
    <property type="evidence" value="ECO:0007669"/>
    <property type="project" value="UniProtKB-UniRule"/>
</dbReference>
<keyword evidence="11 17" id="KW-0133">Cell shape</keyword>
<organism evidence="22 23">
    <name type="scientific">Weissella muntiaci</name>
    <dbReference type="NCBI Taxonomy" id="2508881"/>
    <lineage>
        <taxon>Bacteria</taxon>
        <taxon>Bacillati</taxon>
        <taxon>Bacillota</taxon>
        <taxon>Bacilli</taxon>
        <taxon>Lactobacillales</taxon>
        <taxon>Lactobacillaceae</taxon>
        <taxon>Weissella</taxon>
    </lineage>
</organism>
<keyword evidence="9 17" id="KW-0547">Nucleotide-binding</keyword>
<dbReference type="PANTHER" id="PTHR43692:SF1">
    <property type="entry name" value="UDP-N-ACETYLMURAMOYLALANINE--D-GLUTAMATE LIGASE"/>
    <property type="match status" value="1"/>
</dbReference>
<feature type="signal peptide" evidence="19">
    <location>
        <begin position="1"/>
        <end position="17"/>
    </location>
</feature>
<evidence type="ECO:0000256" key="12">
    <source>
        <dbReference type="ARBA" id="ARBA00022984"/>
    </source>
</evidence>
<dbReference type="Pfam" id="PF08245">
    <property type="entry name" value="Mur_ligase_M"/>
    <property type="match status" value="1"/>
</dbReference>
<comment type="similarity">
    <text evidence="4 17">Belongs to the MurCDEF family.</text>
</comment>
<dbReference type="GO" id="GO:0005524">
    <property type="term" value="F:ATP binding"/>
    <property type="evidence" value="ECO:0007669"/>
    <property type="project" value="UniProtKB-UniRule"/>
</dbReference>
<comment type="subcellular location">
    <subcellularLocation>
        <location evidence="2 17 18">Cytoplasm</location>
    </subcellularLocation>
</comment>
<dbReference type="GO" id="GO:0008360">
    <property type="term" value="P:regulation of cell shape"/>
    <property type="evidence" value="ECO:0007669"/>
    <property type="project" value="UniProtKB-KW"/>
</dbReference>
<keyword evidence="19" id="KW-0732">Signal</keyword>
<dbReference type="Proteomes" id="UP000371977">
    <property type="component" value="Unassembled WGS sequence"/>
</dbReference>
<name>A0A6C2C7W9_9LACO</name>
<dbReference type="EMBL" id="SDGZ01000010">
    <property type="protein sequence ID" value="TYC50130.1"/>
    <property type="molecule type" value="Genomic_DNA"/>
</dbReference>
<feature type="chain" id="PRO_5025423187" description="UDP-N-acetylmuramoylalanine--D-glutamate ligase" evidence="19">
    <location>
        <begin position="18"/>
        <end position="447"/>
    </location>
</feature>
<dbReference type="NCBIfam" id="TIGR01087">
    <property type="entry name" value="murD"/>
    <property type="match status" value="1"/>
</dbReference>
<comment type="pathway">
    <text evidence="3 17 18">Cell wall biogenesis; peptidoglycan biosynthesis.</text>
</comment>
<feature type="domain" description="Mur ligase C-terminal" evidence="20">
    <location>
        <begin position="307"/>
        <end position="419"/>
    </location>
</feature>
<dbReference type="Gene3D" id="3.40.50.720">
    <property type="entry name" value="NAD(P)-binding Rossmann-like Domain"/>
    <property type="match status" value="1"/>
</dbReference>
<evidence type="ECO:0000256" key="11">
    <source>
        <dbReference type="ARBA" id="ARBA00022960"/>
    </source>
</evidence>
<reference evidence="22 23" key="1">
    <citation type="submission" date="2019-01" db="EMBL/GenBank/DDBJ databases">
        <title>Weissella sp. nov., a novel lactic acid bacterium isolated from animal feces.</title>
        <authorList>
            <person name="Wang L.-T."/>
        </authorList>
    </citation>
    <scope>NUCLEOTIDE SEQUENCE [LARGE SCALE GENOMIC DNA]</scope>
    <source>
        <strain evidence="22 23">8H-2</strain>
    </source>
</reference>
<keyword evidence="17 18" id="KW-0131">Cell cycle</keyword>
<evidence type="ECO:0000313" key="22">
    <source>
        <dbReference type="EMBL" id="TYC50130.1"/>
    </source>
</evidence>
<evidence type="ECO:0000256" key="18">
    <source>
        <dbReference type="RuleBase" id="RU003664"/>
    </source>
</evidence>
<dbReference type="AlphaFoldDB" id="A0A6C2C7W9"/>
<evidence type="ECO:0000256" key="8">
    <source>
        <dbReference type="ARBA" id="ARBA00022598"/>
    </source>
</evidence>
<keyword evidence="10 17" id="KW-0067">ATP-binding</keyword>
<evidence type="ECO:0000259" key="21">
    <source>
        <dbReference type="Pfam" id="PF08245"/>
    </source>
</evidence>
<dbReference type="InterPro" id="IPR036565">
    <property type="entry name" value="Mur-like_cat_sf"/>
</dbReference>
<evidence type="ECO:0000256" key="7">
    <source>
        <dbReference type="ARBA" id="ARBA00022490"/>
    </source>
</evidence>
<evidence type="ECO:0000256" key="5">
    <source>
        <dbReference type="ARBA" id="ARBA00012212"/>
    </source>
</evidence>
<dbReference type="OrthoDB" id="9809796at2"/>
<dbReference type="GO" id="GO:0008764">
    <property type="term" value="F:UDP-N-acetylmuramoylalanine-D-glutamate ligase activity"/>
    <property type="evidence" value="ECO:0007669"/>
    <property type="project" value="UniProtKB-UniRule"/>
</dbReference>
<evidence type="ECO:0000256" key="13">
    <source>
        <dbReference type="ARBA" id="ARBA00023316"/>
    </source>
</evidence>
<protein>
    <recommendedName>
        <fullName evidence="6 17">UDP-N-acetylmuramoylalanine--D-glutamate ligase</fullName>
        <ecNumber evidence="5 17">6.3.2.9</ecNumber>
    </recommendedName>
    <alternativeName>
        <fullName evidence="15 17">D-glutamic acid-adding enzyme</fullName>
    </alternativeName>
    <alternativeName>
        <fullName evidence="14 17">UDP-N-acetylmuramoyl-L-alanyl-D-glutamate synthetase</fullName>
    </alternativeName>
</protein>